<evidence type="ECO:0000313" key="2">
    <source>
        <dbReference type="Proteomes" id="UP001144471"/>
    </source>
</evidence>
<protein>
    <submittedName>
        <fullName evidence="1">Uncharacterized protein</fullName>
    </submittedName>
</protein>
<dbReference type="EMBL" id="BSDY01000001">
    <property type="protein sequence ID" value="GLI54779.1"/>
    <property type="molecule type" value="Genomic_DNA"/>
</dbReference>
<sequence>MRIRQKAYLYYGVGKRMKLVELLNIMREYNLDLDDIFIFDK</sequence>
<dbReference type="Proteomes" id="UP001144471">
    <property type="component" value="Unassembled WGS sequence"/>
</dbReference>
<dbReference type="RefSeq" id="WP_281832795.1">
    <property type="nucleotide sequence ID" value="NZ_BSDY01000001.1"/>
</dbReference>
<gene>
    <name evidence="1" type="ORF">PM10SUCC1_02940</name>
</gene>
<dbReference type="AlphaFoldDB" id="A0A9W6GJ09"/>
<name>A0A9W6GJ09_9FUSO</name>
<accession>A0A9W6GJ09</accession>
<organism evidence="1 2">
    <name type="scientific">Propionigenium maris DSM 9537</name>
    <dbReference type="NCBI Taxonomy" id="1123000"/>
    <lineage>
        <taxon>Bacteria</taxon>
        <taxon>Fusobacteriati</taxon>
        <taxon>Fusobacteriota</taxon>
        <taxon>Fusobacteriia</taxon>
        <taxon>Fusobacteriales</taxon>
        <taxon>Fusobacteriaceae</taxon>
        <taxon>Propionigenium</taxon>
    </lineage>
</organism>
<keyword evidence="2" id="KW-1185">Reference proteome</keyword>
<evidence type="ECO:0000313" key="1">
    <source>
        <dbReference type="EMBL" id="GLI54779.1"/>
    </source>
</evidence>
<comment type="caution">
    <text evidence="1">The sequence shown here is derived from an EMBL/GenBank/DDBJ whole genome shotgun (WGS) entry which is preliminary data.</text>
</comment>
<proteinExistence type="predicted"/>
<reference evidence="1" key="1">
    <citation type="submission" date="2022-12" db="EMBL/GenBank/DDBJ databases">
        <title>Reference genome sequencing for broad-spectrum identification of bacterial and archaeal isolates by mass spectrometry.</title>
        <authorList>
            <person name="Sekiguchi Y."/>
            <person name="Tourlousse D.M."/>
        </authorList>
    </citation>
    <scope>NUCLEOTIDE SEQUENCE</scope>
    <source>
        <strain evidence="1">10succ1</strain>
    </source>
</reference>